<feature type="compositionally biased region" description="Basic residues" evidence="1">
    <location>
        <begin position="256"/>
        <end position="265"/>
    </location>
</feature>
<dbReference type="RefSeq" id="XP_002912235.1">
    <property type="nucleotide sequence ID" value="XM_002912189.1"/>
</dbReference>
<dbReference type="AlphaFoldDB" id="D6RKB4"/>
<protein>
    <submittedName>
        <fullName evidence="2">Uncharacterized protein</fullName>
    </submittedName>
</protein>
<dbReference type="GeneID" id="6007500"/>
<organism evidence="2 3">
    <name type="scientific">Coprinopsis cinerea (strain Okayama-7 / 130 / ATCC MYA-4618 / FGSC 9003)</name>
    <name type="common">Inky cap fungus</name>
    <name type="synonym">Hormographiella aspergillata</name>
    <dbReference type="NCBI Taxonomy" id="240176"/>
    <lineage>
        <taxon>Eukaryota</taxon>
        <taxon>Fungi</taxon>
        <taxon>Dikarya</taxon>
        <taxon>Basidiomycota</taxon>
        <taxon>Agaricomycotina</taxon>
        <taxon>Agaricomycetes</taxon>
        <taxon>Agaricomycetidae</taxon>
        <taxon>Agaricales</taxon>
        <taxon>Agaricineae</taxon>
        <taxon>Psathyrellaceae</taxon>
        <taxon>Coprinopsis</taxon>
    </lineage>
</organism>
<feature type="compositionally biased region" description="Basic and acidic residues" evidence="1">
    <location>
        <begin position="277"/>
        <end position="287"/>
    </location>
</feature>
<dbReference type="Proteomes" id="UP000001861">
    <property type="component" value="Unassembled WGS sequence"/>
</dbReference>
<dbReference type="KEGG" id="cci:CC1G_13767"/>
<gene>
    <name evidence="2" type="ORF">CC1G_13767</name>
</gene>
<dbReference type="HOGENOM" id="CLU_969824_0_0_1"/>
<dbReference type="EMBL" id="AACS02000001">
    <property type="protein sequence ID" value="EFI28741.1"/>
    <property type="molecule type" value="Genomic_DNA"/>
</dbReference>
<comment type="caution">
    <text evidence="2">The sequence shown here is derived from an EMBL/GenBank/DDBJ whole genome shotgun (WGS) entry which is preliminary data.</text>
</comment>
<evidence type="ECO:0000313" key="3">
    <source>
        <dbReference type="Proteomes" id="UP000001861"/>
    </source>
</evidence>
<accession>D6RKB4</accession>
<dbReference type="InParanoid" id="D6RKB4"/>
<evidence type="ECO:0000256" key="1">
    <source>
        <dbReference type="SAM" id="MobiDB-lite"/>
    </source>
</evidence>
<proteinExistence type="predicted"/>
<keyword evidence="3" id="KW-1185">Reference proteome</keyword>
<dbReference type="VEuPathDB" id="FungiDB:CC1G_13767"/>
<feature type="region of interest" description="Disordered" evidence="1">
    <location>
        <begin position="255"/>
        <end position="287"/>
    </location>
</feature>
<sequence length="287" mass="32685">MSVLDFEFEERGYDAHPDSSIVHISAYNRSTIRSEVHIEAQQHDTSTTVARHARWQALVPRLPSFIDCALTPSRKIRTHFGKASSQSRSSFSNSLLTLLPNSIRNSIRENIDNETIDHHVRLESRFNMSLNVSHPETRLCHEFKYWVLEGLVLPRRHWQRRRHTSNFYATGKRFIPVRACSQSTTLICTANLTALHVHPQLLYLAVQRIEAQLGGSLSDKNLSHQTGLDSKDLPANIDMILALMLSLTTKNITLTRSRKYKRPKRQPPAPSSNTPKAPREDPSNPPS</sequence>
<name>D6RKB4_COPC7</name>
<evidence type="ECO:0000313" key="2">
    <source>
        <dbReference type="EMBL" id="EFI28741.1"/>
    </source>
</evidence>
<reference evidence="2 3" key="1">
    <citation type="journal article" date="2010" name="Proc. Natl. Acad. Sci. U.S.A.">
        <title>Insights into evolution of multicellular fungi from the assembled chromosomes of the mushroom Coprinopsis cinerea (Coprinus cinereus).</title>
        <authorList>
            <person name="Stajich J.E."/>
            <person name="Wilke S.K."/>
            <person name="Ahren D."/>
            <person name="Au C.H."/>
            <person name="Birren B.W."/>
            <person name="Borodovsky M."/>
            <person name="Burns C."/>
            <person name="Canback B."/>
            <person name="Casselton L.A."/>
            <person name="Cheng C.K."/>
            <person name="Deng J."/>
            <person name="Dietrich F.S."/>
            <person name="Fargo D.C."/>
            <person name="Farman M.L."/>
            <person name="Gathman A.C."/>
            <person name="Goldberg J."/>
            <person name="Guigo R."/>
            <person name="Hoegger P.J."/>
            <person name="Hooker J.B."/>
            <person name="Huggins A."/>
            <person name="James T.Y."/>
            <person name="Kamada T."/>
            <person name="Kilaru S."/>
            <person name="Kodira C."/>
            <person name="Kues U."/>
            <person name="Kupfer D."/>
            <person name="Kwan H.S."/>
            <person name="Lomsadze A."/>
            <person name="Li W."/>
            <person name="Lilly W.W."/>
            <person name="Ma L.J."/>
            <person name="Mackey A.J."/>
            <person name="Manning G."/>
            <person name="Martin F."/>
            <person name="Muraguchi H."/>
            <person name="Natvig D.O."/>
            <person name="Palmerini H."/>
            <person name="Ramesh M.A."/>
            <person name="Rehmeyer C.J."/>
            <person name="Roe B.A."/>
            <person name="Shenoy N."/>
            <person name="Stanke M."/>
            <person name="Ter-Hovhannisyan V."/>
            <person name="Tunlid A."/>
            <person name="Velagapudi R."/>
            <person name="Vision T.J."/>
            <person name="Zeng Q."/>
            <person name="Zolan M.E."/>
            <person name="Pukkila P.J."/>
        </authorList>
    </citation>
    <scope>NUCLEOTIDE SEQUENCE [LARGE SCALE GENOMIC DNA]</scope>
    <source>
        <strain evidence="3">Okayama-7 / 130 / ATCC MYA-4618 / FGSC 9003</strain>
    </source>
</reference>